<evidence type="ECO:0000256" key="1">
    <source>
        <dbReference type="SAM" id="Phobius"/>
    </source>
</evidence>
<keyword evidence="1" id="KW-1133">Transmembrane helix</keyword>
<feature type="transmembrane region" description="Helical" evidence="1">
    <location>
        <begin position="59"/>
        <end position="79"/>
    </location>
</feature>
<dbReference type="AlphaFoldDB" id="A0A4Q9M593"/>
<evidence type="ECO:0000313" key="2">
    <source>
        <dbReference type="EMBL" id="TBU21447.1"/>
    </source>
</evidence>
<keyword evidence="1" id="KW-0472">Membrane</keyword>
<dbReference type="EMBL" id="ML143606">
    <property type="protein sequence ID" value="TBU21447.1"/>
    <property type="molecule type" value="Genomic_DNA"/>
</dbReference>
<gene>
    <name evidence="2" type="ORF">BD311DRAFT_772124</name>
</gene>
<keyword evidence="1" id="KW-0812">Transmembrane</keyword>
<dbReference type="Proteomes" id="UP000292957">
    <property type="component" value="Unassembled WGS sequence"/>
</dbReference>
<name>A0A4Q9M593_9APHY</name>
<sequence length="80" mass="9348">MARLLAVRLLFHAARNVSCRHFLLFPLHLRLNSRLEPGLTRLCICLGKFSILSHTDCSWLSQWPLFPALFFFYLLILFAT</sequence>
<protein>
    <submittedName>
        <fullName evidence="2">Uncharacterized protein</fullName>
    </submittedName>
</protein>
<accession>A0A4Q9M593</accession>
<proteinExistence type="predicted"/>
<organism evidence="2">
    <name type="scientific">Dichomitus squalens</name>
    <dbReference type="NCBI Taxonomy" id="114155"/>
    <lineage>
        <taxon>Eukaryota</taxon>
        <taxon>Fungi</taxon>
        <taxon>Dikarya</taxon>
        <taxon>Basidiomycota</taxon>
        <taxon>Agaricomycotina</taxon>
        <taxon>Agaricomycetes</taxon>
        <taxon>Polyporales</taxon>
        <taxon>Polyporaceae</taxon>
        <taxon>Dichomitus</taxon>
    </lineage>
</organism>
<reference evidence="2" key="1">
    <citation type="submission" date="2019-01" db="EMBL/GenBank/DDBJ databases">
        <title>Draft genome sequences of three monokaryotic isolates of the white-rot basidiomycete fungus Dichomitus squalens.</title>
        <authorList>
            <consortium name="DOE Joint Genome Institute"/>
            <person name="Lopez S.C."/>
            <person name="Andreopoulos B."/>
            <person name="Pangilinan J."/>
            <person name="Lipzen A."/>
            <person name="Riley R."/>
            <person name="Ahrendt S."/>
            <person name="Ng V."/>
            <person name="Barry K."/>
            <person name="Daum C."/>
            <person name="Grigoriev I.V."/>
            <person name="Hilden K.S."/>
            <person name="Makela M.R."/>
            <person name="de Vries R.P."/>
        </authorList>
    </citation>
    <scope>NUCLEOTIDE SEQUENCE [LARGE SCALE GENOMIC DNA]</scope>
    <source>
        <strain evidence="2">OM18370.1</strain>
    </source>
</reference>